<dbReference type="PATRIC" id="fig|470.1577.peg.1070"/>
<reference evidence="3 5" key="1">
    <citation type="submission" date="2016-05" db="EMBL/GenBank/DDBJ databases">
        <title>The evolution of Acinetobacter baumannii in vivo.</title>
        <authorList>
            <person name="Hua X."/>
            <person name="Yu Y."/>
        </authorList>
    </citation>
    <scope>NUCLEOTIDE SEQUENCE [LARGE SCALE GENOMIC DNA]</scope>
    <source>
        <strain evidence="3 5">XH647</strain>
    </source>
</reference>
<reference evidence="2 7" key="3">
    <citation type="submission" date="2020-02" db="EMBL/GenBank/DDBJ databases">
        <title>Whole genome shot-gun sequencing of clinical Carbapenem resistant A. baumannii.</title>
        <authorList>
            <person name="Veeraraghavan B."/>
            <person name="Mathur P."/>
            <person name="Vijayakumar S."/>
            <person name="Vasudevan K."/>
            <person name="Lincy M."/>
            <person name="Kirubananthan A."/>
        </authorList>
    </citation>
    <scope>NUCLEOTIDE SEQUENCE [LARGE SCALE GENOMIC DNA]</scope>
    <source>
        <strain evidence="2 7">SP816</strain>
    </source>
</reference>
<organism evidence="3 5">
    <name type="scientific">Acinetobacter baumannii</name>
    <dbReference type="NCBI Taxonomy" id="470"/>
    <lineage>
        <taxon>Bacteria</taxon>
        <taxon>Pseudomonadati</taxon>
        <taxon>Pseudomonadota</taxon>
        <taxon>Gammaproteobacteria</taxon>
        <taxon>Moraxellales</taxon>
        <taxon>Moraxellaceae</taxon>
        <taxon>Acinetobacter</taxon>
        <taxon>Acinetobacter calcoaceticus/baumannii complex</taxon>
    </lineage>
</organism>
<evidence type="ECO:0000313" key="2">
    <source>
        <dbReference type="EMBL" id="NDW41062.1"/>
    </source>
</evidence>
<dbReference type="Proteomes" id="UP000470018">
    <property type="component" value="Unassembled WGS sequence"/>
</dbReference>
<dbReference type="EMBL" id="PUDN01000066">
    <property type="protein sequence ID" value="PQH50999.1"/>
    <property type="molecule type" value="Genomic_DNA"/>
</dbReference>
<comment type="caution">
    <text evidence="3">The sequence shown here is derived from an EMBL/GenBank/DDBJ whole genome shotgun (WGS) entry which is preliminary data.</text>
</comment>
<sequence>MLGFLKIMLPLLLIVFLLMGIWVSILHFPWEWMTYVVMGIEVFVATLILPLEYQTGTSSSHIGFISISACLAVLLGIARLFVWTWVKFFA</sequence>
<gene>
    <name evidence="3" type="ORF">A7M90_07165</name>
    <name evidence="4" type="ORF">C5U34_13560</name>
    <name evidence="2" type="ORF">G3N53_08230</name>
</gene>
<dbReference type="Proteomes" id="UP000179937">
    <property type="component" value="Unassembled WGS sequence"/>
</dbReference>
<name>A0A0J8TRQ0_ACIBA</name>
<dbReference type="EMBL" id="LYKI01000045">
    <property type="protein sequence ID" value="OIG69301.1"/>
    <property type="molecule type" value="Genomic_DNA"/>
</dbReference>
<reference evidence="4 6" key="2">
    <citation type="journal article" date="2018" name="J. Antimicrob. Chemother.">
        <title>Phylogenomics of colistin-susceptible and resistant XDR Acinetobacter baumannii.</title>
        <authorList>
            <person name="Mustapha M."/>
            <person name="Li B."/>
            <person name="Pacey M.P."/>
            <person name="Mettus R.T."/>
            <person name="McElheny C.L."/>
            <person name="Ernst R.K."/>
            <person name="Cooper V.S."/>
            <person name="Doi Y."/>
        </authorList>
    </citation>
    <scope>NUCLEOTIDE SEQUENCE [LARGE SCALE GENOMIC DNA]</scope>
    <source>
        <strain evidence="4 6">R20</strain>
    </source>
</reference>
<dbReference type="Proteomes" id="UP000239276">
    <property type="component" value="Unassembled WGS sequence"/>
</dbReference>
<accession>A0A0J8TRQ0</accession>
<evidence type="ECO:0000313" key="7">
    <source>
        <dbReference type="Proteomes" id="UP000470018"/>
    </source>
</evidence>
<protein>
    <submittedName>
        <fullName evidence="3">Uncharacterized protein</fullName>
    </submittedName>
</protein>
<feature type="transmembrane region" description="Helical" evidence="1">
    <location>
        <begin position="32"/>
        <end position="51"/>
    </location>
</feature>
<keyword evidence="1" id="KW-1133">Transmembrane helix</keyword>
<proteinExistence type="predicted"/>
<keyword evidence="1" id="KW-0812">Transmembrane</keyword>
<evidence type="ECO:0000256" key="1">
    <source>
        <dbReference type="SAM" id="Phobius"/>
    </source>
</evidence>
<dbReference type="AlphaFoldDB" id="A0A0J8TRQ0"/>
<feature type="transmembrane region" description="Helical" evidence="1">
    <location>
        <begin position="63"/>
        <end position="86"/>
    </location>
</feature>
<dbReference type="EMBL" id="JAAGTY010000007">
    <property type="protein sequence ID" value="NDW41062.1"/>
    <property type="molecule type" value="Genomic_DNA"/>
</dbReference>
<evidence type="ECO:0000313" key="5">
    <source>
        <dbReference type="Proteomes" id="UP000179937"/>
    </source>
</evidence>
<dbReference type="RefSeq" id="WP_049581139.1">
    <property type="nucleotide sequence ID" value="NZ_AP031585.1"/>
</dbReference>
<keyword evidence="1" id="KW-0472">Membrane</keyword>
<feature type="transmembrane region" description="Helical" evidence="1">
    <location>
        <begin position="7"/>
        <end position="26"/>
    </location>
</feature>
<evidence type="ECO:0000313" key="6">
    <source>
        <dbReference type="Proteomes" id="UP000239276"/>
    </source>
</evidence>
<evidence type="ECO:0000313" key="3">
    <source>
        <dbReference type="EMBL" id="OIG69301.1"/>
    </source>
</evidence>
<evidence type="ECO:0000313" key="4">
    <source>
        <dbReference type="EMBL" id="PQH50999.1"/>
    </source>
</evidence>